<dbReference type="Proteomes" id="UP001524499">
    <property type="component" value="Unassembled WGS sequence"/>
</dbReference>
<dbReference type="RefSeq" id="WP_256600999.1">
    <property type="nucleotide sequence ID" value="NZ_JANIBJ010000005.1"/>
</dbReference>
<dbReference type="InterPro" id="IPR037257">
    <property type="entry name" value="T2SS_E_N_sf"/>
</dbReference>
<protein>
    <submittedName>
        <fullName evidence="5">GspE/PulE family protein</fullName>
    </submittedName>
</protein>
<keyword evidence="3" id="KW-0067">ATP-binding</keyword>
<dbReference type="Pfam" id="PF05157">
    <property type="entry name" value="MshEN"/>
    <property type="match status" value="1"/>
</dbReference>
<dbReference type="Gene3D" id="3.30.450.90">
    <property type="match status" value="1"/>
</dbReference>
<proteinExistence type="inferred from homology"/>
<evidence type="ECO:0000259" key="4">
    <source>
        <dbReference type="PROSITE" id="PS00662"/>
    </source>
</evidence>
<dbReference type="EMBL" id="JANIBJ010000005">
    <property type="protein sequence ID" value="MCQ8103312.1"/>
    <property type="molecule type" value="Genomic_DNA"/>
</dbReference>
<dbReference type="SMART" id="SM00382">
    <property type="entry name" value="AAA"/>
    <property type="match status" value="1"/>
</dbReference>
<dbReference type="PANTHER" id="PTHR30258">
    <property type="entry name" value="TYPE II SECRETION SYSTEM PROTEIN GSPE-RELATED"/>
    <property type="match status" value="1"/>
</dbReference>
<dbReference type="SUPFAM" id="SSF160246">
    <property type="entry name" value="EspE N-terminal domain-like"/>
    <property type="match status" value="1"/>
</dbReference>
<dbReference type="Pfam" id="PF00437">
    <property type="entry name" value="T2SSE"/>
    <property type="match status" value="1"/>
</dbReference>
<dbReference type="SUPFAM" id="SSF52540">
    <property type="entry name" value="P-loop containing nucleoside triphosphate hydrolases"/>
    <property type="match status" value="1"/>
</dbReference>
<feature type="domain" description="Bacterial type II secretion system protein E" evidence="4">
    <location>
        <begin position="362"/>
        <end position="376"/>
    </location>
</feature>
<gene>
    <name evidence="5" type="ORF">NP590_04265</name>
</gene>
<evidence type="ECO:0000256" key="2">
    <source>
        <dbReference type="ARBA" id="ARBA00022741"/>
    </source>
</evidence>
<dbReference type="InterPro" id="IPR027417">
    <property type="entry name" value="P-loop_NTPase"/>
</dbReference>
<evidence type="ECO:0000313" key="6">
    <source>
        <dbReference type="Proteomes" id="UP001524499"/>
    </source>
</evidence>
<dbReference type="PROSITE" id="PS00662">
    <property type="entry name" value="T2SP_E"/>
    <property type="match status" value="1"/>
</dbReference>
<keyword evidence="6" id="KW-1185">Reference proteome</keyword>
<dbReference type="InterPro" id="IPR003593">
    <property type="entry name" value="AAA+_ATPase"/>
</dbReference>
<evidence type="ECO:0000256" key="1">
    <source>
        <dbReference type="ARBA" id="ARBA00006611"/>
    </source>
</evidence>
<evidence type="ECO:0000256" key="3">
    <source>
        <dbReference type="ARBA" id="ARBA00022840"/>
    </source>
</evidence>
<sequence>MAINDEQLLDAGLRCGLIEPPVLERLRLEARRQRLPLLGMVQAHYRFPLAALYRAVAERFGMPYLDAQPLAVEQTLLKKIPPSLVQRKLLLPLREGERIWLVTGDPGDRAGIDSVQRLLGQALPLAMADLAVLQMKAAQALAAKTAADAPALSAESDADLVQVLDNIIREAYFQRASDIHLLTESHGLRVRLRVDGKLRDYPLASGPAVAAALISRVKVLAGLDIAEQRMPQDGGFSYHLARPIEKGFNIRVATAPTRLGERITLRLLGQEAFGLTLSDLGMMDEDLRRFRKVIQRPYGMVLLTGPTGSGKSTTLFAALQEINRPDINIMTVENPIEYTMDGVSQVQTGPKISFADALRSFLRHDPDVLMVGEIRDHETADVAVKAAMTGHLVFSTLHTNNAVSAVTRLIDIGCEPFLIGSTVAAVIAQRLVRRLCPHCRKPRPATAAELAELGADVEQLEIYQAGGCVRCQGSGFSGRLGLFETLWFDEGLARLVARGTDEEALEAGAGERLSFMWEDGCRKVRLGLTTLDEVRDVALHKTRAMLSMN</sequence>
<dbReference type="Gene3D" id="3.40.50.300">
    <property type="entry name" value="P-loop containing nucleotide triphosphate hydrolases"/>
    <property type="match status" value="1"/>
</dbReference>
<keyword evidence="2" id="KW-0547">Nucleotide-binding</keyword>
<comment type="similarity">
    <text evidence="1">Belongs to the GSP E family.</text>
</comment>
<dbReference type="InterPro" id="IPR007831">
    <property type="entry name" value="T2SS_GspE_N"/>
</dbReference>
<dbReference type="InterPro" id="IPR001482">
    <property type="entry name" value="T2SS/T4SS_dom"/>
</dbReference>
<dbReference type="PANTHER" id="PTHR30258:SF2">
    <property type="entry name" value="COMG OPERON PROTEIN 1"/>
    <property type="match status" value="1"/>
</dbReference>
<evidence type="ECO:0000313" key="5">
    <source>
        <dbReference type="EMBL" id="MCQ8103312.1"/>
    </source>
</evidence>
<dbReference type="CDD" id="cd01129">
    <property type="entry name" value="PulE-GspE-like"/>
    <property type="match status" value="1"/>
</dbReference>
<comment type="caution">
    <text evidence="5">The sequence shown here is derived from an EMBL/GenBank/DDBJ whole genome shotgun (WGS) entry which is preliminary data.</text>
</comment>
<reference evidence="5 6" key="1">
    <citation type="submission" date="2022-07" db="EMBL/GenBank/DDBJ databases">
        <title>Methylomonas rivi sp. nov., Methylomonas rosea sp. nov., Methylomonas aureus sp. nov. and Methylomonas subterranea sp. nov., four novel methanotrophs isolated from a freshwater creek and the deep terrestrial subsurface.</title>
        <authorList>
            <person name="Abin C."/>
            <person name="Sankaranarayanan K."/>
            <person name="Garner C."/>
            <person name="Sindelar R."/>
            <person name="Kotary K."/>
            <person name="Garner R."/>
            <person name="Barclay S."/>
            <person name="Lawson P."/>
            <person name="Krumholz L."/>
        </authorList>
    </citation>
    <scope>NUCLEOTIDE SEQUENCE [LARGE SCALE GENOMIC DNA]</scope>
    <source>
        <strain evidence="5 6">SURF-2</strain>
    </source>
</reference>
<accession>A0ABT1TCY4</accession>
<name>A0ABT1TCY4_9GAMM</name>
<organism evidence="5 6">
    <name type="scientific">Methylomonas subterranea</name>
    <dbReference type="NCBI Taxonomy" id="2952225"/>
    <lineage>
        <taxon>Bacteria</taxon>
        <taxon>Pseudomonadati</taxon>
        <taxon>Pseudomonadota</taxon>
        <taxon>Gammaproteobacteria</taxon>
        <taxon>Methylococcales</taxon>
        <taxon>Methylococcaceae</taxon>
        <taxon>Methylomonas</taxon>
    </lineage>
</organism>